<proteinExistence type="predicted"/>
<dbReference type="AlphaFoldDB" id="A0A4S3JAI5"/>
<accession>A0A4S3JAI5</accession>
<reference evidence="1 2" key="1">
    <citation type="submission" date="2019-03" db="EMBL/GenBank/DDBJ databases">
        <title>The genome sequence of a newly discovered highly antifungal drug resistant Aspergillus species, Aspergillus tanneri NIH 1004.</title>
        <authorList>
            <person name="Mounaud S."/>
            <person name="Singh I."/>
            <person name="Joardar V."/>
            <person name="Pakala S."/>
            <person name="Pakala S."/>
            <person name="Venepally P."/>
            <person name="Hoover J."/>
            <person name="Nierman W."/>
            <person name="Chung J."/>
            <person name="Losada L."/>
        </authorList>
    </citation>
    <scope>NUCLEOTIDE SEQUENCE [LARGE SCALE GENOMIC DNA]</scope>
    <source>
        <strain evidence="1 2">NIH1004</strain>
    </source>
</reference>
<organism evidence="1 2">
    <name type="scientific">Aspergillus tanneri</name>
    <dbReference type="NCBI Taxonomy" id="1220188"/>
    <lineage>
        <taxon>Eukaryota</taxon>
        <taxon>Fungi</taxon>
        <taxon>Dikarya</taxon>
        <taxon>Ascomycota</taxon>
        <taxon>Pezizomycotina</taxon>
        <taxon>Eurotiomycetes</taxon>
        <taxon>Eurotiomycetidae</taxon>
        <taxon>Eurotiales</taxon>
        <taxon>Aspergillaceae</taxon>
        <taxon>Aspergillus</taxon>
        <taxon>Aspergillus subgen. Circumdati</taxon>
    </lineage>
</organism>
<dbReference type="EMBL" id="SOSA01000357">
    <property type="protein sequence ID" value="THC92129.1"/>
    <property type="molecule type" value="Genomic_DNA"/>
</dbReference>
<dbReference type="Proteomes" id="UP000308092">
    <property type="component" value="Unassembled WGS sequence"/>
</dbReference>
<protein>
    <submittedName>
        <fullName evidence="1">Uncharacterized protein</fullName>
    </submittedName>
</protein>
<dbReference type="STRING" id="1220188.A0A4S3JAI5"/>
<gene>
    <name evidence="1" type="ORF">EYZ11_008397</name>
</gene>
<sequence length="128" mass="12999">MEPTLTSVDLAISIQSSSTVSENTTITPPAPMTLLEITPSVTTEAPVVFAPPVESSIPIAAPTITSNTEPIHAATTVNSITNPGSLSRSSLSEVNSGKPTFYGGSVAGGACSFSGYTIPSNPFRTALS</sequence>
<keyword evidence="2" id="KW-1185">Reference proteome</keyword>
<evidence type="ECO:0000313" key="2">
    <source>
        <dbReference type="Proteomes" id="UP000308092"/>
    </source>
</evidence>
<evidence type="ECO:0000313" key="1">
    <source>
        <dbReference type="EMBL" id="THC92129.1"/>
    </source>
</evidence>
<name>A0A4S3JAI5_9EURO</name>
<comment type="caution">
    <text evidence="1">The sequence shown here is derived from an EMBL/GenBank/DDBJ whole genome shotgun (WGS) entry which is preliminary data.</text>
</comment>
<dbReference type="VEuPathDB" id="FungiDB:EYZ11_008397"/>